<dbReference type="Proteomes" id="UP000485058">
    <property type="component" value="Unassembled WGS sequence"/>
</dbReference>
<feature type="region of interest" description="Disordered" evidence="6">
    <location>
        <begin position="160"/>
        <end position="194"/>
    </location>
</feature>
<dbReference type="PANTHER" id="PTHR31190:SF374">
    <property type="entry name" value="AP2_ERF DOMAIN-CONTAINING PROTEIN"/>
    <property type="match status" value="1"/>
</dbReference>
<dbReference type="InterPro" id="IPR044808">
    <property type="entry name" value="ERF_plant"/>
</dbReference>
<evidence type="ECO:0000256" key="2">
    <source>
        <dbReference type="ARBA" id="ARBA00023015"/>
    </source>
</evidence>
<dbReference type="PRINTS" id="PR00367">
    <property type="entry name" value="ETHRSPELEMNT"/>
</dbReference>
<feature type="region of interest" description="Disordered" evidence="6">
    <location>
        <begin position="512"/>
        <end position="539"/>
    </location>
</feature>
<dbReference type="GO" id="GO:0003700">
    <property type="term" value="F:DNA-binding transcription factor activity"/>
    <property type="evidence" value="ECO:0007669"/>
    <property type="project" value="InterPro"/>
</dbReference>
<dbReference type="PROSITE" id="PS51032">
    <property type="entry name" value="AP2_ERF"/>
    <property type="match status" value="1"/>
</dbReference>
<comment type="subcellular location">
    <subcellularLocation>
        <location evidence="1">Nucleus</location>
    </subcellularLocation>
</comment>
<evidence type="ECO:0000256" key="4">
    <source>
        <dbReference type="ARBA" id="ARBA00023163"/>
    </source>
</evidence>
<dbReference type="SMART" id="SM00380">
    <property type="entry name" value="AP2"/>
    <property type="match status" value="1"/>
</dbReference>
<feature type="compositionally biased region" description="Low complexity" evidence="6">
    <location>
        <begin position="592"/>
        <end position="611"/>
    </location>
</feature>
<feature type="region of interest" description="Disordered" evidence="6">
    <location>
        <begin position="584"/>
        <end position="611"/>
    </location>
</feature>
<dbReference type="GO" id="GO:0009873">
    <property type="term" value="P:ethylene-activated signaling pathway"/>
    <property type="evidence" value="ECO:0007669"/>
    <property type="project" value="InterPro"/>
</dbReference>
<dbReference type="InterPro" id="IPR036955">
    <property type="entry name" value="AP2/ERF_dom_sf"/>
</dbReference>
<dbReference type="EMBL" id="BLLF01002596">
    <property type="protein sequence ID" value="GFH24654.1"/>
    <property type="molecule type" value="Genomic_DNA"/>
</dbReference>
<organism evidence="8 9">
    <name type="scientific">Haematococcus lacustris</name>
    <name type="common">Green alga</name>
    <name type="synonym">Haematococcus pluvialis</name>
    <dbReference type="NCBI Taxonomy" id="44745"/>
    <lineage>
        <taxon>Eukaryota</taxon>
        <taxon>Viridiplantae</taxon>
        <taxon>Chlorophyta</taxon>
        <taxon>core chlorophytes</taxon>
        <taxon>Chlorophyceae</taxon>
        <taxon>CS clade</taxon>
        <taxon>Chlamydomonadales</taxon>
        <taxon>Haematococcaceae</taxon>
        <taxon>Haematococcus</taxon>
    </lineage>
</organism>
<feature type="compositionally biased region" description="Pro residues" evidence="6">
    <location>
        <begin position="1"/>
        <end position="16"/>
    </location>
</feature>
<keyword evidence="5" id="KW-0539">Nucleus</keyword>
<evidence type="ECO:0000313" key="8">
    <source>
        <dbReference type="EMBL" id="GFH24654.1"/>
    </source>
</evidence>
<sequence>MQPLMLQPPPLPPLPLSPVSCLPRQPAAPYQRSAAAAAAANLAATAAAEASSASEAEEEDAEEEKSSPRKRSKSKKPVEEAFVMPSAQACTRNLQQQPVNLSLAKTYRGVRQRPWGKWAAEIRDPTVGARRWLGTFDTAEEAARAYDTAARQIRGPAARCNFPLPEEMDQQVEVPPRAEGPSTRRSKAEQHNSSHNLHGLTAMNMATLGLSSVGPLGGLGALPQGPAIASAVLSGLPPLDSQGVMFPNLDLPEGNLEEPLITSPAGHMGAAELHGMMPLQDAMVLPAVSLTSSSPTVYMQHKLAQSAAAAAVASSQKKGSSVVAAAFASGNGSLSSSMFLPEWPPSGSMGMGSGNFMGLSPGMMRTMMGTSPFGKSMDMVDVCSNLMSNQATFDPLGNLGSLRNELTEPPTFSFAKGAAEARGYEEELEQDLMILGTTPSFGSLTAANAFLKNSSQAPFARDSSTLDIVLGPGPVGGAGRSGLGGGAHLHDTLGRHNLIGLGLGDDFDDIMGMSPDLPKSGDGGGSGAGGSGSGSKGTVGLRSSDFGEFMAKIFQGAQAAAVTSPRSGVAVMGQAEVSDAIQSAAGSGGAAGPIAATTQQQGRATAAVGGG</sequence>
<keyword evidence="4" id="KW-0804">Transcription</keyword>
<evidence type="ECO:0000256" key="3">
    <source>
        <dbReference type="ARBA" id="ARBA00023125"/>
    </source>
</evidence>
<dbReference type="GO" id="GO:0003677">
    <property type="term" value="F:DNA binding"/>
    <property type="evidence" value="ECO:0007669"/>
    <property type="project" value="UniProtKB-KW"/>
</dbReference>
<dbReference type="Gene3D" id="3.30.730.10">
    <property type="entry name" value="AP2/ERF domain"/>
    <property type="match status" value="1"/>
</dbReference>
<feature type="compositionally biased region" description="Gly residues" evidence="6">
    <location>
        <begin position="521"/>
        <end position="537"/>
    </location>
</feature>
<evidence type="ECO:0000313" key="9">
    <source>
        <dbReference type="Proteomes" id="UP000485058"/>
    </source>
</evidence>
<feature type="domain" description="AP2/ERF" evidence="7">
    <location>
        <begin position="106"/>
        <end position="163"/>
    </location>
</feature>
<dbReference type="CDD" id="cd00018">
    <property type="entry name" value="AP2"/>
    <property type="match status" value="1"/>
</dbReference>
<gene>
    <name evidence="8" type="ORF">HaLaN_22489</name>
</gene>
<name>A0A6A0A0A2_HAELA</name>
<evidence type="ECO:0000259" key="7">
    <source>
        <dbReference type="PROSITE" id="PS51032"/>
    </source>
</evidence>
<feature type="compositionally biased region" description="Low complexity" evidence="6">
    <location>
        <begin position="17"/>
        <end position="54"/>
    </location>
</feature>
<keyword evidence="3" id="KW-0238">DNA-binding</keyword>
<evidence type="ECO:0000256" key="5">
    <source>
        <dbReference type="ARBA" id="ARBA00023242"/>
    </source>
</evidence>
<dbReference type="InterPro" id="IPR001471">
    <property type="entry name" value="AP2/ERF_dom"/>
</dbReference>
<accession>A0A6A0A0A2</accession>
<dbReference type="PANTHER" id="PTHR31190">
    <property type="entry name" value="DNA-BINDING DOMAIN"/>
    <property type="match status" value="1"/>
</dbReference>
<dbReference type="GO" id="GO:0005634">
    <property type="term" value="C:nucleus"/>
    <property type="evidence" value="ECO:0007669"/>
    <property type="project" value="UniProtKB-SubCell"/>
</dbReference>
<comment type="caution">
    <text evidence="8">The sequence shown here is derived from an EMBL/GenBank/DDBJ whole genome shotgun (WGS) entry which is preliminary data.</text>
</comment>
<dbReference type="AlphaFoldDB" id="A0A6A0A0A2"/>
<keyword evidence="2" id="KW-0805">Transcription regulation</keyword>
<reference evidence="8 9" key="1">
    <citation type="submission" date="2020-02" db="EMBL/GenBank/DDBJ databases">
        <title>Draft genome sequence of Haematococcus lacustris strain NIES-144.</title>
        <authorList>
            <person name="Morimoto D."/>
            <person name="Nakagawa S."/>
            <person name="Yoshida T."/>
            <person name="Sawayama S."/>
        </authorList>
    </citation>
    <scope>NUCLEOTIDE SEQUENCE [LARGE SCALE GENOMIC DNA]</scope>
    <source>
        <strain evidence="8 9">NIES-144</strain>
    </source>
</reference>
<feature type="region of interest" description="Disordered" evidence="6">
    <location>
        <begin position="1"/>
        <end position="78"/>
    </location>
</feature>
<evidence type="ECO:0000256" key="6">
    <source>
        <dbReference type="SAM" id="MobiDB-lite"/>
    </source>
</evidence>
<dbReference type="InterPro" id="IPR016177">
    <property type="entry name" value="DNA-bd_dom_sf"/>
</dbReference>
<keyword evidence="9" id="KW-1185">Reference proteome</keyword>
<evidence type="ECO:0000256" key="1">
    <source>
        <dbReference type="ARBA" id="ARBA00004123"/>
    </source>
</evidence>
<proteinExistence type="predicted"/>
<dbReference type="Pfam" id="PF00847">
    <property type="entry name" value="AP2"/>
    <property type="match status" value="1"/>
</dbReference>
<protein>
    <submittedName>
        <fullName evidence="8">AP2/ERF domain-containing protein</fullName>
    </submittedName>
</protein>
<dbReference type="SUPFAM" id="SSF54171">
    <property type="entry name" value="DNA-binding domain"/>
    <property type="match status" value="1"/>
</dbReference>
<dbReference type="FunFam" id="3.30.730.10:FF:000001">
    <property type="entry name" value="Ethylene-responsive transcription factor 2"/>
    <property type="match status" value="1"/>
</dbReference>